<keyword evidence="1 2" id="KW-0732">Signal</keyword>
<organism evidence="4 5">
    <name type="scientific">Flavobacterium rhizosphaerae</name>
    <dbReference type="NCBI Taxonomy" id="3163298"/>
    <lineage>
        <taxon>Bacteria</taxon>
        <taxon>Pseudomonadati</taxon>
        <taxon>Bacteroidota</taxon>
        <taxon>Flavobacteriia</taxon>
        <taxon>Flavobacteriales</taxon>
        <taxon>Flavobacteriaceae</taxon>
        <taxon>Flavobacterium</taxon>
    </lineage>
</organism>
<reference evidence="4 5" key="1">
    <citation type="submission" date="2024-06" db="EMBL/GenBank/DDBJ databases">
        <authorList>
            <person name="Kaempfer P."/>
            <person name="Viver T."/>
        </authorList>
    </citation>
    <scope>NUCLEOTIDE SEQUENCE [LARGE SCALE GENOMIC DNA]</scope>
    <source>
        <strain evidence="4 5">ST-119</strain>
    </source>
</reference>
<feature type="chain" id="PRO_5046206269" evidence="2">
    <location>
        <begin position="21"/>
        <end position="280"/>
    </location>
</feature>
<dbReference type="Gene3D" id="2.60.120.260">
    <property type="entry name" value="Galactose-binding domain-like"/>
    <property type="match status" value="1"/>
</dbReference>
<dbReference type="InterPro" id="IPR026444">
    <property type="entry name" value="Secre_tail"/>
</dbReference>
<sequence>MKKIYSLLAVAALSATAMNAQTNLVENGDFETWTEGQPENFSPYTGTSGSPSINNFVTQENTIVHTAGGSSLRHESQTSTQYIEYDYLIEVTPGHSYTISYWYLDNSDTAKTRIWSSWMQHVGEDYNSLSDDAQILRYDDQTLSYSTNSAEWVNKVITITAPASATHFRYQVRTYREAPGAEGGYIYYDDLSFVDNSVAGTKNNEISGLTMYPNPLNGNVLNIASANNAEKTVAIYDIVGKQVLNTVTTGTVNASALNAGVYIVKITEGGKTATRKLIVK</sequence>
<feature type="signal peptide" evidence="2">
    <location>
        <begin position="1"/>
        <end position="20"/>
    </location>
</feature>
<dbReference type="NCBIfam" id="TIGR04183">
    <property type="entry name" value="Por_Secre_tail"/>
    <property type="match status" value="1"/>
</dbReference>
<evidence type="ECO:0000256" key="2">
    <source>
        <dbReference type="SAM" id="SignalP"/>
    </source>
</evidence>
<keyword evidence="5" id="KW-1185">Reference proteome</keyword>
<evidence type="ECO:0000259" key="3">
    <source>
        <dbReference type="Pfam" id="PF18962"/>
    </source>
</evidence>
<evidence type="ECO:0000313" key="5">
    <source>
        <dbReference type="Proteomes" id="UP001629156"/>
    </source>
</evidence>
<dbReference type="Pfam" id="PF18962">
    <property type="entry name" value="Por_Secre_tail"/>
    <property type="match status" value="1"/>
</dbReference>
<evidence type="ECO:0000313" key="4">
    <source>
        <dbReference type="EMBL" id="MFL9844553.1"/>
    </source>
</evidence>
<accession>A0ABW8YWJ3</accession>
<dbReference type="EMBL" id="JBELPZ010000008">
    <property type="protein sequence ID" value="MFL9844553.1"/>
    <property type="molecule type" value="Genomic_DNA"/>
</dbReference>
<comment type="caution">
    <text evidence="4">The sequence shown here is derived from an EMBL/GenBank/DDBJ whole genome shotgun (WGS) entry which is preliminary data.</text>
</comment>
<dbReference type="Proteomes" id="UP001629156">
    <property type="component" value="Unassembled WGS sequence"/>
</dbReference>
<feature type="domain" description="Secretion system C-terminal sorting" evidence="3">
    <location>
        <begin position="211"/>
        <end position="279"/>
    </location>
</feature>
<name>A0ABW8YWJ3_9FLAO</name>
<gene>
    <name evidence="4" type="ORF">ABS766_08985</name>
</gene>
<evidence type="ECO:0000256" key="1">
    <source>
        <dbReference type="ARBA" id="ARBA00022729"/>
    </source>
</evidence>
<proteinExistence type="predicted"/>
<protein>
    <submittedName>
        <fullName evidence="4">T9SS type A sorting domain-containing protein</fullName>
    </submittedName>
</protein>
<dbReference type="RefSeq" id="WP_408084806.1">
    <property type="nucleotide sequence ID" value="NZ_JBELPZ010000008.1"/>
</dbReference>